<proteinExistence type="predicted"/>
<keyword evidence="2" id="KW-1185">Reference proteome</keyword>
<comment type="caution">
    <text evidence="1">The sequence shown here is derived from an EMBL/GenBank/DDBJ whole genome shotgun (WGS) entry which is preliminary data.</text>
</comment>
<gene>
    <name evidence="1" type="ORF">GCM10022416_49040</name>
</gene>
<accession>A0ABP7ZAF4</accession>
<organism evidence="1 2">
    <name type="scientific">Actinomadura keratinilytica</name>
    <dbReference type="NCBI Taxonomy" id="547461"/>
    <lineage>
        <taxon>Bacteria</taxon>
        <taxon>Bacillati</taxon>
        <taxon>Actinomycetota</taxon>
        <taxon>Actinomycetes</taxon>
        <taxon>Streptosporangiales</taxon>
        <taxon>Thermomonosporaceae</taxon>
        <taxon>Actinomadura</taxon>
    </lineage>
</organism>
<evidence type="ECO:0008006" key="3">
    <source>
        <dbReference type="Google" id="ProtNLM"/>
    </source>
</evidence>
<sequence length="81" mass="9083">MRLGNVHVVTEKWRFHCLHCLRVWEALYEARHAGGGHGGHAVAWRLDGVAAQPPWIDPVCQNCTSLRVKVLPAGPIVPRQR</sequence>
<reference evidence="2" key="1">
    <citation type="journal article" date="2019" name="Int. J. Syst. Evol. Microbiol.">
        <title>The Global Catalogue of Microorganisms (GCM) 10K type strain sequencing project: providing services to taxonomists for standard genome sequencing and annotation.</title>
        <authorList>
            <consortium name="The Broad Institute Genomics Platform"/>
            <consortium name="The Broad Institute Genome Sequencing Center for Infectious Disease"/>
            <person name="Wu L."/>
            <person name="Ma J."/>
        </authorList>
    </citation>
    <scope>NUCLEOTIDE SEQUENCE [LARGE SCALE GENOMIC DNA]</scope>
    <source>
        <strain evidence="2">JCM 17316</strain>
    </source>
</reference>
<evidence type="ECO:0000313" key="1">
    <source>
        <dbReference type="EMBL" id="GAA4151631.1"/>
    </source>
</evidence>
<protein>
    <recommendedName>
        <fullName evidence="3">C2H2-type domain-containing protein</fullName>
    </recommendedName>
</protein>
<dbReference type="Proteomes" id="UP001500266">
    <property type="component" value="Unassembled WGS sequence"/>
</dbReference>
<dbReference type="EMBL" id="BAABDO010000095">
    <property type="protein sequence ID" value="GAA4151631.1"/>
    <property type="molecule type" value="Genomic_DNA"/>
</dbReference>
<evidence type="ECO:0000313" key="2">
    <source>
        <dbReference type="Proteomes" id="UP001500266"/>
    </source>
</evidence>
<name>A0ABP7ZAF4_9ACTN</name>